<dbReference type="PANTHER" id="PTHR44154:SF1">
    <property type="entry name" value="QUINONE OXIDOREDUCTASE"/>
    <property type="match status" value="1"/>
</dbReference>
<dbReference type="GO" id="GO:0008270">
    <property type="term" value="F:zinc ion binding"/>
    <property type="evidence" value="ECO:0007669"/>
    <property type="project" value="InterPro"/>
</dbReference>
<evidence type="ECO:0000256" key="2">
    <source>
        <dbReference type="ARBA" id="ARBA00011881"/>
    </source>
</evidence>
<evidence type="ECO:0000256" key="1">
    <source>
        <dbReference type="ARBA" id="ARBA00004496"/>
    </source>
</evidence>
<dbReference type="InterPro" id="IPR036291">
    <property type="entry name" value="NAD(P)-bd_dom_sf"/>
</dbReference>
<dbReference type="PANTHER" id="PTHR44154">
    <property type="entry name" value="QUINONE OXIDOREDUCTASE"/>
    <property type="match status" value="1"/>
</dbReference>
<feature type="domain" description="Enoyl reductase (ER)" evidence="6">
    <location>
        <begin position="10"/>
        <end position="308"/>
    </location>
</feature>
<protein>
    <submittedName>
        <fullName evidence="7">NADP-dependent oxidoreductase</fullName>
    </submittedName>
</protein>
<evidence type="ECO:0000313" key="7">
    <source>
        <dbReference type="EMBL" id="WTU45703.1"/>
    </source>
</evidence>
<dbReference type="InterPro" id="IPR013154">
    <property type="entry name" value="ADH-like_N"/>
</dbReference>
<dbReference type="Pfam" id="PF13602">
    <property type="entry name" value="ADH_zinc_N_2"/>
    <property type="match status" value="1"/>
</dbReference>
<dbReference type="EMBL" id="CP108253">
    <property type="protein sequence ID" value="WTU45703.1"/>
    <property type="molecule type" value="Genomic_DNA"/>
</dbReference>
<keyword evidence="5" id="KW-0694">RNA-binding</keyword>
<dbReference type="GO" id="GO:0016491">
    <property type="term" value="F:oxidoreductase activity"/>
    <property type="evidence" value="ECO:0007669"/>
    <property type="project" value="InterPro"/>
</dbReference>
<reference evidence="7" key="1">
    <citation type="submission" date="2022-10" db="EMBL/GenBank/DDBJ databases">
        <title>The complete genomes of actinobacterial strains from the NBC collection.</title>
        <authorList>
            <person name="Joergensen T.S."/>
            <person name="Alvarez Arevalo M."/>
            <person name="Sterndorff E.B."/>
            <person name="Faurdal D."/>
            <person name="Vuksanovic O."/>
            <person name="Mourched A.-S."/>
            <person name="Charusanti P."/>
            <person name="Shaw S."/>
            <person name="Blin K."/>
            <person name="Weber T."/>
        </authorList>
    </citation>
    <scope>NUCLEOTIDE SEQUENCE</scope>
    <source>
        <strain evidence="7">NBC_00060</strain>
    </source>
</reference>
<dbReference type="SUPFAM" id="SSF51735">
    <property type="entry name" value="NAD(P)-binding Rossmann-fold domains"/>
    <property type="match status" value="1"/>
</dbReference>
<comment type="subcellular location">
    <subcellularLocation>
        <location evidence="1">Cytoplasm</location>
    </subcellularLocation>
</comment>
<dbReference type="AlphaFoldDB" id="A0AAU2HCZ2"/>
<evidence type="ECO:0000256" key="5">
    <source>
        <dbReference type="ARBA" id="ARBA00022884"/>
    </source>
</evidence>
<keyword evidence="3" id="KW-0963">Cytoplasm</keyword>
<organism evidence="7">
    <name type="scientific">Streptomyces sp. NBC_00060</name>
    <dbReference type="NCBI Taxonomy" id="2975636"/>
    <lineage>
        <taxon>Bacteria</taxon>
        <taxon>Bacillati</taxon>
        <taxon>Actinomycetota</taxon>
        <taxon>Actinomycetes</taxon>
        <taxon>Kitasatosporales</taxon>
        <taxon>Streptomycetaceae</taxon>
        <taxon>Streptomyces</taxon>
    </lineage>
</organism>
<dbReference type="Gene3D" id="3.90.180.10">
    <property type="entry name" value="Medium-chain alcohol dehydrogenases, catalytic domain"/>
    <property type="match status" value="1"/>
</dbReference>
<keyword evidence="4" id="KW-0521">NADP</keyword>
<dbReference type="PROSITE" id="PS01162">
    <property type="entry name" value="QOR_ZETA_CRYSTAL"/>
    <property type="match status" value="1"/>
</dbReference>
<dbReference type="Pfam" id="PF08240">
    <property type="entry name" value="ADH_N"/>
    <property type="match status" value="1"/>
</dbReference>
<dbReference type="GO" id="GO:0003723">
    <property type="term" value="F:RNA binding"/>
    <property type="evidence" value="ECO:0007669"/>
    <property type="project" value="UniProtKB-KW"/>
</dbReference>
<dbReference type="InterPro" id="IPR002364">
    <property type="entry name" value="Quin_OxRdtase/zeta-crystal_CS"/>
</dbReference>
<sequence length="311" mass="32605">MRAVNLNAYGGPGVLELVEVARPEPRAHDVLVRISAAGVNPADWRIRSGEVRRFGEPPFTLGLDLSGTVEAVGPEVSRFRPGDRVFGVAFPPHGSYAEYAAVPETALAPAPAALDLVHAAALPVTGLTAWQALVRTAQVREGQCVLVHAAAGGIGHLAVQIAKAHGAYVVGTARSPHHAFLQDLGIDDVVDYTEADFAKRLSGIDIVIDPISGDYGPRSLEVLAPGGVLVDVRGTGPDRTALRTQAKARGLRLVELGFTPSGTDLEHIAALVDRKALRVAVEQVLPLEAAARAHASSESGRTRGKILLTVA</sequence>
<dbReference type="SUPFAM" id="SSF50129">
    <property type="entry name" value="GroES-like"/>
    <property type="match status" value="1"/>
</dbReference>
<accession>A0AAU2HCZ2</accession>
<dbReference type="InterPro" id="IPR011032">
    <property type="entry name" value="GroES-like_sf"/>
</dbReference>
<dbReference type="GO" id="GO:0005737">
    <property type="term" value="C:cytoplasm"/>
    <property type="evidence" value="ECO:0007669"/>
    <property type="project" value="UniProtKB-SubCell"/>
</dbReference>
<dbReference type="InterPro" id="IPR020843">
    <property type="entry name" value="ER"/>
</dbReference>
<evidence type="ECO:0000256" key="3">
    <source>
        <dbReference type="ARBA" id="ARBA00022490"/>
    </source>
</evidence>
<dbReference type="CDD" id="cd05289">
    <property type="entry name" value="MDR_like_2"/>
    <property type="match status" value="1"/>
</dbReference>
<dbReference type="InterPro" id="IPR051603">
    <property type="entry name" value="Zinc-ADH_QOR/CCCR"/>
</dbReference>
<evidence type="ECO:0000259" key="6">
    <source>
        <dbReference type="SMART" id="SM00829"/>
    </source>
</evidence>
<name>A0AAU2HCZ2_9ACTN</name>
<dbReference type="SMART" id="SM00829">
    <property type="entry name" value="PKS_ER"/>
    <property type="match status" value="1"/>
</dbReference>
<dbReference type="Gene3D" id="3.40.50.720">
    <property type="entry name" value="NAD(P)-binding Rossmann-like Domain"/>
    <property type="match status" value="1"/>
</dbReference>
<evidence type="ECO:0000256" key="4">
    <source>
        <dbReference type="ARBA" id="ARBA00022857"/>
    </source>
</evidence>
<proteinExistence type="predicted"/>
<gene>
    <name evidence="7" type="ORF">OHV25_34740</name>
</gene>
<comment type="subunit">
    <text evidence="2">Homotetramer.</text>
</comment>